<dbReference type="KEGG" id="cpoy:GP475_08455"/>
<dbReference type="PIRSF" id="PIRSF002741">
    <property type="entry name" value="MppA"/>
    <property type="match status" value="1"/>
</dbReference>
<dbReference type="AlphaFoldDB" id="A0A7H0SSF8"/>
<evidence type="ECO:0000313" key="3">
    <source>
        <dbReference type="Proteomes" id="UP000516320"/>
    </source>
</evidence>
<dbReference type="Gene3D" id="3.40.190.10">
    <property type="entry name" value="Periplasmic binding protein-like II"/>
    <property type="match status" value="1"/>
</dbReference>
<dbReference type="GO" id="GO:0043190">
    <property type="term" value="C:ATP-binding cassette (ABC) transporter complex"/>
    <property type="evidence" value="ECO:0007669"/>
    <property type="project" value="InterPro"/>
</dbReference>
<keyword evidence="3" id="KW-1185">Reference proteome</keyword>
<dbReference type="InterPro" id="IPR030678">
    <property type="entry name" value="Peptide/Ni-bd"/>
</dbReference>
<dbReference type="GO" id="GO:0042597">
    <property type="term" value="C:periplasmic space"/>
    <property type="evidence" value="ECO:0007669"/>
    <property type="project" value="UniProtKB-ARBA"/>
</dbReference>
<dbReference type="Pfam" id="PF00496">
    <property type="entry name" value="SBP_bac_5"/>
    <property type="match status" value="1"/>
</dbReference>
<evidence type="ECO:0000256" key="1">
    <source>
        <dbReference type="ARBA" id="ARBA00022729"/>
    </source>
</evidence>
<dbReference type="Proteomes" id="UP000516320">
    <property type="component" value="Chromosome"/>
</dbReference>
<dbReference type="PANTHER" id="PTHR30290">
    <property type="entry name" value="PERIPLASMIC BINDING COMPONENT OF ABC TRANSPORTER"/>
    <property type="match status" value="1"/>
</dbReference>
<gene>
    <name evidence="2" type="ORF">GP475_08455</name>
</gene>
<name>A0A7H0SSF8_9CORY</name>
<dbReference type="CDD" id="cd08494">
    <property type="entry name" value="PBP2_NikA_DppA_OppA_like_6"/>
    <property type="match status" value="1"/>
</dbReference>
<dbReference type="SUPFAM" id="SSF53850">
    <property type="entry name" value="Periplasmic binding protein-like II"/>
    <property type="match status" value="1"/>
</dbReference>
<accession>A0A7H0SSF8</accession>
<sequence length="503" mass="55712">MFVISSCSAGHTAVPMATSHQGNSLNVGTTTAMMSMDFTKESGAAIPQALMGNVYETLVTVDDSGNIQPLLATSWTLSPDHKTYTFHLRDDVHFSDGSDFTSHTAAFSIQQVKDSWINASARQMDVVDQVATPDLHTLVVTLQRPSAEWLWRMSTFLGAMMSPASIDRLNTNPLGTGPYQVSFFAPGKSIHFQTQDHYWRDNPPFSSASIQFFSDAVAATNALSTGDLDVIWALSNPELLGNLDQSIAVDVGTSNGEFLLSMNNQRAPFNDIRVRQAVMYAVNRQDIIDTAWEGYGTDTGGIPVAPIDPWYEFRDHYSYDPEKSRELLQQAGFGGKDNTGPEITISVPSLPYAQAASEVIYSQLTDVGFRVKMEKTEFPAVWLAKVYQQHDYDMSLIAHTEPRDMVRIFGDPKYYVGVHDPELENIFQQADSGTADQEIPLMKDGVERIMSHAYALTLMNIPTIVLRQPRIAPINPTVTTDSLGLWKITPANDEERRGKDNHA</sequence>
<dbReference type="EMBL" id="CP046884">
    <property type="protein sequence ID" value="QNQ91483.1"/>
    <property type="molecule type" value="Genomic_DNA"/>
</dbReference>
<dbReference type="GO" id="GO:1904680">
    <property type="term" value="F:peptide transmembrane transporter activity"/>
    <property type="evidence" value="ECO:0007669"/>
    <property type="project" value="TreeGrafter"/>
</dbReference>
<dbReference type="GO" id="GO:0015833">
    <property type="term" value="P:peptide transport"/>
    <property type="evidence" value="ECO:0007669"/>
    <property type="project" value="TreeGrafter"/>
</dbReference>
<dbReference type="PANTHER" id="PTHR30290:SF38">
    <property type="entry name" value="D,D-DIPEPTIDE-BINDING PERIPLASMIC PROTEIN DDPA-RELATED"/>
    <property type="match status" value="1"/>
</dbReference>
<evidence type="ECO:0000313" key="2">
    <source>
        <dbReference type="EMBL" id="QNQ91483.1"/>
    </source>
</evidence>
<dbReference type="InterPro" id="IPR000914">
    <property type="entry name" value="SBP_5_dom"/>
</dbReference>
<organism evidence="2 3">
    <name type="scientific">Corynebacterium poyangense</name>
    <dbReference type="NCBI Taxonomy" id="2684405"/>
    <lineage>
        <taxon>Bacteria</taxon>
        <taxon>Bacillati</taxon>
        <taxon>Actinomycetota</taxon>
        <taxon>Actinomycetes</taxon>
        <taxon>Mycobacteriales</taxon>
        <taxon>Corynebacteriaceae</taxon>
        <taxon>Corynebacterium</taxon>
    </lineage>
</organism>
<reference evidence="2 3" key="1">
    <citation type="submission" date="2019-12" db="EMBL/GenBank/DDBJ databases">
        <title>Corynebacterium sp. nov., isolated from feces of the Anser Albifrons in China.</title>
        <authorList>
            <person name="Liu Q."/>
        </authorList>
    </citation>
    <scope>NUCLEOTIDE SEQUENCE [LARGE SCALE GENOMIC DNA]</scope>
    <source>
        <strain evidence="2 3">4H37-19</strain>
    </source>
</reference>
<dbReference type="Gene3D" id="3.10.105.10">
    <property type="entry name" value="Dipeptide-binding Protein, Domain 3"/>
    <property type="match status" value="1"/>
</dbReference>
<proteinExistence type="predicted"/>
<dbReference type="InterPro" id="IPR039424">
    <property type="entry name" value="SBP_5"/>
</dbReference>
<keyword evidence="1" id="KW-0732">Signal</keyword>
<protein>
    <submittedName>
        <fullName evidence="2">ABC transporter substrate-binding protein</fullName>
    </submittedName>
</protein>